<proteinExistence type="predicted"/>
<dbReference type="HOGENOM" id="CLU_1012225_0_0_1"/>
<dbReference type="PANTHER" id="PTHR31669">
    <property type="entry name" value="PROTEIN FAR1-RELATED SEQUENCE 10-RELATED"/>
    <property type="match status" value="1"/>
</dbReference>
<evidence type="ECO:0000313" key="2">
    <source>
        <dbReference type="EMBL" id="EGF98831.1"/>
    </source>
</evidence>
<dbReference type="GeneID" id="18937117"/>
<feature type="region of interest" description="Disordered" evidence="1">
    <location>
        <begin position="1"/>
        <end position="116"/>
    </location>
</feature>
<gene>
    <name evidence="2" type="ORF">MELLADRAFT_95072</name>
</gene>
<accession>F4S907</accession>
<dbReference type="AlphaFoldDB" id="F4S907"/>
<dbReference type="Proteomes" id="UP000001072">
    <property type="component" value="Unassembled WGS sequence"/>
</dbReference>
<evidence type="ECO:0000313" key="3">
    <source>
        <dbReference type="Proteomes" id="UP000001072"/>
    </source>
</evidence>
<feature type="compositionally biased region" description="Acidic residues" evidence="1">
    <location>
        <begin position="35"/>
        <end position="72"/>
    </location>
</feature>
<dbReference type="GO" id="GO:0006355">
    <property type="term" value="P:regulation of DNA-templated transcription"/>
    <property type="evidence" value="ECO:0007669"/>
    <property type="project" value="InterPro"/>
</dbReference>
<dbReference type="OrthoDB" id="4815524at2759"/>
<evidence type="ECO:0008006" key="4">
    <source>
        <dbReference type="Google" id="ProtNLM"/>
    </source>
</evidence>
<dbReference type="InterPro" id="IPR031052">
    <property type="entry name" value="FHY3/FAR1"/>
</dbReference>
<dbReference type="EMBL" id="GL883168">
    <property type="protein sequence ID" value="EGF98831.1"/>
    <property type="molecule type" value="Genomic_DNA"/>
</dbReference>
<dbReference type="PANTHER" id="PTHR31669:SF251">
    <property type="entry name" value="PROTEIN FAR1-RELATED SEQUENCE"/>
    <property type="match status" value="1"/>
</dbReference>
<protein>
    <recommendedName>
        <fullName evidence="4">FAR1 domain-containing protein</fullName>
    </recommendedName>
</protein>
<feature type="compositionally biased region" description="Polar residues" evidence="1">
    <location>
        <begin position="1"/>
        <end position="21"/>
    </location>
</feature>
<evidence type="ECO:0000256" key="1">
    <source>
        <dbReference type="SAM" id="MobiDB-lite"/>
    </source>
</evidence>
<dbReference type="VEuPathDB" id="FungiDB:MELLADRAFT_95072"/>
<sequence length="275" mass="31203">MNQFITDNPSSNTASRNTLSTFHHPESTLENIPGSEDDAEGETETEDEEKGTDNYDSTESEETEYDESEEEHNEWMDNTSDDGKGVNDNIGQSGQLNEDWPPQGATPARELLPPREGKIFKSKELGQRYLEAVAKHQGYAIAIRSNKGPHLESRYFYCVRGHQNPKRASGVAKVKVQPLNGHEKDLKKPRKSSTSKSDCRFGVSLNYWTKQGHWKVKVQHSRHNHKPYKRPSDLPRLRRLKDTEETLMNTLTEANLSSTNARYIQSKSSLSKKGT</sequence>
<dbReference type="KEGG" id="mlr:MELLADRAFT_95072"/>
<keyword evidence="3" id="KW-1185">Reference proteome</keyword>
<reference evidence="3" key="1">
    <citation type="journal article" date="2011" name="Proc. Natl. Acad. Sci. U.S.A.">
        <title>Obligate biotrophy features unraveled by the genomic analysis of rust fungi.</title>
        <authorList>
            <person name="Duplessis S."/>
            <person name="Cuomo C.A."/>
            <person name="Lin Y.-C."/>
            <person name="Aerts A."/>
            <person name="Tisserant E."/>
            <person name="Veneault-Fourrey C."/>
            <person name="Joly D.L."/>
            <person name="Hacquard S."/>
            <person name="Amselem J."/>
            <person name="Cantarel B.L."/>
            <person name="Chiu R."/>
            <person name="Coutinho P.M."/>
            <person name="Feau N."/>
            <person name="Field M."/>
            <person name="Frey P."/>
            <person name="Gelhaye E."/>
            <person name="Goldberg J."/>
            <person name="Grabherr M.G."/>
            <person name="Kodira C.D."/>
            <person name="Kohler A."/>
            <person name="Kuees U."/>
            <person name="Lindquist E.A."/>
            <person name="Lucas S.M."/>
            <person name="Mago R."/>
            <person name="Mauceli E."/>
            <person name="Morin E."/>
            <person name="Murat C."/>
            <person name="Pangilinan J.L."/>
            <person name="Park R."/>
            <person name="Pearson M."/>
            <person name="Quesneville H."/>
            <person name="Rouhier N."/>
            <person name="Sakthikumar S."/>
            <person name="Salamov A.A."/>
            <person name="Schmutz J."/>
            <person name="Selles B."/>
            <person name="Shapiro H."/>
            <person name="Tanguay P."/>
            <person name="Tuskan G.A."/>
            <person name="Henrissat B."/>
            <person name="Van de Peer Y."/>
            <person name="Rouze P."/>
            <person name="Ellis J.G."/>
            <person name="Dodds P.N."/>
            <person name="Schein J.E."/>
            <person name="Zhong S."/>
            <person name="Hamelin R.C."/>
            <person name="Grigoriev I.V."/>
            <person name="Szabo L.J."/>
            <person name="Martin F."/>
        </authorList>
    </citation>
    <scope>NUCLEOTIDE SEQUENCE [LARGE SCALE GENOMIC DNA]</scope>
    <source>
        <strain evidence="3">98AG31 / pathotype 3-4-7</strain>
    </source>
</reference>
<name>F4S907_MELLP</name>
<dbReference type="InParanoid" id="F4S907"/>
<dbReference type="RefSeq" id="XP_007417875.1">
    <property type="nucleotide sequence ID" value="XM_007417813.1"/>
</dbReference>
<organism evidence="3">
    <name type="scientific">Melampsora larici-populina (strain 98AG31 / pathotype 3-4-7)</name>
    <name type="common">Poplar leaf rust fungus</name>
    <dbReference type="NCBI Taxonomy" id="747676"/>
    <lineage>
        <taxon>Eukaryota</taxon>
        <taxon>Fungi</taxon>
        <taxon>Dikarya</taxon>
        <taxon>Basidiomycota</taxon>
        <taxon>Pucciniomycotina</taxon>
        <taxon>Pucciniomycetes</taxon>
        <taxon>Pucciniales</taxon>
        <taxon>Melampsoraceae</taxon>
        <taxon>Melampsora</taxon>
    </lineage>
</organism>